<dbReference type="SUPFAM" id="SSF56645">
    <property type="entry name" value="Acyl-CoA dehydrogenase NM domain-like"/>
    <property type="match status" value="1"/>
</dbReference>
<dbReference type="PANTHER" id="PTHR43884">
    <property type="entry name" value="ACYL-COA DEHYDROGENASE"/>
    <property type="match status" value="1"/>
</dbReference>
<name>A0ABT2Y362_9PSED</name>
<dbReference type="PANTHER" id="PTHR43884:SF12">
    <property type="entry name" value="ISOVALERYL-COA DEHYDROGENASE, MITOCHONDRIAL-RELATED"/>
    <property type="match status" value="1"/>
</dbReference>
<feature type="domain" description="Acyl-CoA dehydrogenase/oxidase N-terminal" evidence="1">
    <location>
        <begin position="10"/>
        <end position="77"/>
    </location>
</feature>
<dbReference type="Gene3D" id="1.10.540.10">
    <property type="entry name" value="Acyl-CoA dehydrogenase/oxidase, N-terminal domain"/>
    <property type="match status" value="1"/>
</dbReference>
<dbReference type="InterPro" id="IPR037069">
    <property type="entry name" value="AcylCoA_DH/ox_N_sf"/>
</dbReference>
<reference evidence="2" key="1">
    <citation type="submission" date="2022-06" db="EMBL/GenBank/DDBJ databases">
        <title>De novo draft assembly of the Pseudomonas mercurotoleraris sp. nov., isolated from the plants rhizosphere.</title>
        <authorList>
            <person name="Robas M."/>
            <person name="Gonzalez D."/>
            <person name="Fernandez V.M."/>
            <person name="Luna L."/>
            <person name="Provanza A."/>
            <person name="Jimenez P.A."/>
        </authorList>
    </citation>
    <scope>NUCLEOTIDE SEQUENCE</scope>
    <source>
        <strain evidence="2">SAICEUPSM</strain>
    </source>
</reference>
<organism evidence="2 3">
    <name type="scientific">Pseudomonas mercuritolerans</name>
    <dbReference type="NCBI Taxonomy" id="2951809"/>
    <lineage>
        <taxon>Bacteria</taxon>
        <taxon>Pseudomonadati</taxon>
        <taxon>Pseudomonadota</taxon>
        <taxon>Gammaproteobacteria</taxon>
        <taxon>Pseudomonadales</taxon>
        <taxon>Pseudomonadaceae</taxon>
        <taxon>Pseudomonas</taxon>
    </lineage>
</organism>
<dbReference type="Proteomes" id="UP001063475">
    <property type="component" value="Unassembled WGS sequence"/>
</dbReference>
<dbReference type="InterPro" id="IPR013786">
    <property type="entry name" value="AcylCoA_DH/ox_N"/>
</dbReference>
<evidence type="ECO:0000259" key="1">
    <source>
        <dbReference type="Pfam" id="PF02771"/>
    </source>
</evidence>
<evidence type="ECO:0000313" key="3">
    <source>
        <dbReference type="Proteomes" id="UP001063475"/>
    </source>
</evidence>
<dbReference type="Pfam" id="PF02771">
    <property type="entry name" value="Acyl-CoA_dh_N"/>
    <property type="match status" value="1"/>
</dbReference>
<dbReference type="InterPro" id="IPR009100">
    <property type="entry name" value="AcylCoA_DH/oxidase_NM_dom_sf"/>
</dbReference>
<comment type="caution">
    <text evidence="2">The sequence shown here is derived from an EMBL/GenBank/DDBJ whole genome shotgun (WGS) entry which is preliminary data.</text>
</comment>
<keyword evidence="3" id="KW-1185">Reference proteome</keyword>
<evidence type="ECO:0000313" key="2">
    <source>
        <dbReference type="EMBL" id="MCV2225397.1"/>
    </source>
</evidence>
<sequence length="78" mass="8660">MIEADVLLDDEQRKLSQVVRDFADSVVAPAAYRYDTERRLPMEIIAQMGELGLFGLPFPRDVGGQGQDYVSLCLAVEA</sequence>
<protein>
    <submittedName>
        <fullName evidence="2">Acyl-CoA dehydrogenase family protein</fullName>
    </submittedName>
</protein>
<gene>
    <name evidence="2" type="ORF">ND528_28060</name>
</gene>
<feature type="non-terminal residue" evidence="2">
    <location>
        <position position="78"/>
    </location>
</feature>
<proteinExistence type="predicted"/>
<accession>A0ABT2Y362</accession>
<dbReference type="EMBL" id="JAMSHA010000036">
    <property type="protein sequence ID" value="MCV2225397.1"/>
    <property type="molecule type" value="Genomic_DNA"/>
</dbReference>